<feature type="domain" description="Calx-beta" evidence="6">
    <location>
        <begin position="561"/>
        <end position="670"/>
    </location>
</feature>
<protein>
    <submittedName>
        <fullName evidence="7">Na-Ca exchanger/integrin-beta4</fullName>
    </submittedName>
</protein>
<proteinExistence type="predicted"/>
<evidence type="ECO:0000313" key="7">
    <source>
        <dbReference type="EMBL" id="ADV63694.1"/>
    </source>
</evidence>
<dbReference type="eggNOG" id="COG3391">
    <property type="taxonomic scope" value="Bacteria"/>
</dbReference>
<organism evidence="7 8">
    <name type="scientific">Isosphaera pallida (strain ATCC 43644 / DSM 9630 / IS1B)</name>
    <dbReference type="NCBI Taxonomy" id="575540"/>
    <lineage>
        <taxon>Bacteria</taxon>
        <taxon>Pseudomonadati</taxon>
        <taxon>Planctomycetota</taxon>
        <taxon>Planctomycetia</taxon>
        <taxon>Isosphaerales</taxon>
        <taxon>Isosphaeraceae</taxon>
        <taxon>Isosphaera</taxon>
    </lineage>
</organism>
<feature type="domain" description="Calx-beta" evidence="6">
    <location>
        <begin position="696"/>
        <end position="802"/>
    </location>
</feature>
<dbReference type="InterPro" id="IPR038081">
    <property type="entry name" value="CalX-like_sf"/>
</dbReference>
<evidence type="ECO:0000256" key="4">
    <source>
        <dbReference type="ARBA" id="ARBA00023065"/>
    </source>
</evidence>
<feature type="domain" description="Calx-beta" evidence="6">
    <location>
        <begin position="929"/>
        <end position="1029"/>
    </location>
</feature>
<feature type="compositionally biased region" description="Low complexity" evidence="5">
    <location>
        <begin position="1467"/>
        <end position="1478"/>
    </location>
</feature>
<evidence type="ECO:0000256" key="2">
    <source>
        <dbReference type="ARBA" id="ARBA00022737"/>
    </source>
</evidence>
<dbReference type="GO" id="GO:0016020">
    <property type="term" value="C:membrane"/>
    <property type="evidence" value="ECO:0007669"/>
    <property type="project" value="InterPro"/>
</dbReference>
<dbReference type="HOGENOM" id="CLU_249800_0_0_0"/>
<reference evidence="7 8" key="2">
    <citation type="journal article" date="2011" name="Stand. Genomic Sci.">
        <title>Complete genome sequence of Isosphaera pallida type strain (IS1B).</title>
        <authorList>
            <consortium name="US DOE Joint Genome Institute (JGI-PGF)"/>
            <person name="Goker M."/>
            <person name="Cleland D."/>
            <person name="Saunders E."/>
            <person name="Lapidus A."/>
            <person name="Nolan M."/>
            <person name="Lucas S."/>
            <person name="Hammon N."/>
            <person name="Deshpande S."/>
            <person name="Cheng J.F."/>
            <person name="Tapia R."/>
            <person name="Han C."/>
            <person name="Goodwin L."/>
            <person name="Pitluck S."/>
            <person name="Liolios K."/>
            <person name="Pagani I."/>
            <person name="Ivanova N."/>
            <person name="Mavromatis K."/>
            <person name="Pati A."/>
            <person name="Chen A."/>
            <person name="Palaniappan K."/>
            <person name="Land M."/>
            <person name="Hauser L."/>
            <person name="Chang Y.J."/>
            <person name="Jeffries C.D."/>
            <person name="Detter J.C."/>
            <person name="Beck B."/>
            <person name="Woyke T."/>
            <person name="Bristow J."/>
            <person name="Eisen J.A."/>
            <person name="Markowitz V."/>
            <person name="Hugenholtz P."/>
            <person name="Kyrpides N.C."/>
            <person name="Klenk H.P."/>
        </authorList>
    </citation>
    <scope>NUCLEOTIDE SEQUENCE [LARGE SCALE GENOMIC DNA]</scope>
    <source>
        <strain evidence="8">ATCC 43644 / DSM 9630 / IS1B</strain>
    </source>
</reference>
<keyword evidence="2" id="KW-0677">Repeat</keyword>
<dbReference type="eggNOG" id="COG4655">
    <property type="taxonomic scope" value="Bacteria"/>
</dbReference>
<dbReference type="InParanoid" id="E8R3W4"/>
<dbReference type="SMART" id="SM00237">
    <property type="entry name" value="Calx_beta"/>
    <property type="match status" value="5"/>
</dbReference>
<reference key="1">
    <citation type="submission" date="2010-11" db="EMBL/GenBank/DDBJ databases">
        <title>The complete sequence of chromosome of Isophaera pallida ATCC 43644.</title>
        <authorList>
            <consortium name="US DOE Joint Genome Institute (JGI-PGF)"/>
            <person name="Lucas S."/>
            <person name="Copeland A."/>
            <person name="Lapidus A."/>
            <person name="Bruce D."/>
            <person name="Goodwin L."/>
            <person name="Pitluck S."/>
            <person name="Kyrpides N."/>
            <person name="Mavromatis K."/>
            <person name="Pagani I."/>
            <person name="Ivanova N."/>
            <person name="Saunders E."/>
            <person name="Brettin T."/>
            <person name="Detter J.C."/>
            <person name="Han C."/>
            <person name="Tapia R."/>
            <person name="Land M."/>
            <person name="Hauser L."/>
            <person name="Markowitz V."/>
            <person name="Cheng J.-F."/>
            <person name="Hugenholtz P."/>
            <person name="Woyke T."/>
            <person name="Wu D."/>
            <person name="Eisen J.A."/>
        </authorList>
    </citation>
    <scope>NUCLEOTIDE SEQUENCE</scope>
    <source>
        <strain>ATCC 43644</strain>
    </source>
</reference>
<evidence type="ECO:0000313" key="8">
    <source>
        <dbReference type="Proteomes" id="UP000008631"/>
    </source>
</evidence>
<dbReference type="PANTHER" id="PTHR11878">
    <property type="entry name" value="SODIUM/CALCIUM EXCHANGER"/>
    <property type="match status" value="1"/>
</dbReference>
<feature type="domain" description="Calx-beta" evidence="6">
    <location>
        <begin position="1156"/>
        <end position="1266"/>
    </location>
</feature>
<feature type="domain" description="Calx-beta" evidence="6">
    <location>
        <begin position="1042"/>
        <end position="1144"/>
    </location>
</feature>
<dbReference type="InterPro" id="IPR051171">
    <property type="entry name" value="CaCA"/>
</dbReference>
<keyword evidence="4" id="KW-0406">Ion transport</keyword>
<dbReference type="GO" id="GO:0007154">
    <property type="term" value="P:cell communication"/>
    <property type="evidence" value="ECO:0007669"/>
    <property type="project" value="InterPro"/>
</dbReference>
<evidence type="ECO:0000256" key="5">
    <source>
        <dbReference type="SAM" id="MobiDB-lite"/>
    </source>
</evidence>
<sequence>MFGEPLTMNLLPFSQGPARDRRAAVRRRVKIKSPLVGRLDALEARQLLAQLPVITPVTPQQIDAVVGTPTNLSTPPDTVVAQFQFQGLFDASGLIAEVGFGDGTTTTFGDLTSQVQILPAPLPVQTPFTLSAFDPQPGPNDGFGIQPGNPFLPPPPGADLDFIQEQAPLSATVSGVFSFSSTTSQFLPIAGFDTSLLTGRLLGSTAANQPFVTLGANAVSRTRGIVNFDLTSNRVVQNLPGEDFVIFELASPEPIAVRVTFLDANNTLQTTNFFYTPFRPYQYNSAPGLSATPITTNRTNAASFDFSDLGVPANAFVTNVEVINLYVEDRSNGILGDAVPNTFDPLNPTVVPVTLLGPGDPLPPGTIRLPQPPGFSPTPSVSGPDIQFAAPLARPGVIPQQVRTQVTVTAPHTFNTSGTFAGLVNVRDFNGNEALLPFTSVVDNLPLTLGVPVVNPIQTGQAVAFPGNVIATAANPTNSPLPVPGFYRAVVDWGDGTPTTEAAVLDIGNNGVLDIVIPPHVYDRPGLFDIRVSLFTADGVRIDTGTTRINVEGDPIVPPGQQVVAGPQIAINDVVENEGNGTITFTVTRTGTVDQLNQFTRVDFTTAQLPNFIPAATAGVDFVSDSGTGPGGVIAGQILFRPGETQATIRFTLIDDTIYEFDESFAVRLSQAVNGTLNMNGMFVPATEAVITRGEGIGTIVDNDDAPVISVEGARAVEGLDAGLVFRVFLPENFQAERPVSVNYFTTNGTAQAGLDYVPAFGTLVFAPGETEKFVFVEVIDDGVPAGAAGELAQENLFLNLVSPGGGATIGVPRAEGVILDRVVTTPPTVSISDAQVIEGGVLEFTIQLSHPALVPVEVSLATFEGFGQHPATAGTDFLSTTQTIRFDPGTTTAVFRVQTRQDTIYEFDETLAVRITNLIGAVPGRDQALGTIVDDDPAPEISVADAQAFERVDSGLVFRVFLPENFQAERPVSVNFFTEDGTALAGLDYQAVAGTLTFLPGETEKTIFVPIFDDRIPEPIETMRLVLTDPQGGAILGNGVATGTILENANPPLITISDALAVEGQDLVFTVRLSHSPVTDVVINFSTFDGVGMRPATSSDDFVPVAGTLVFPAFTTQLTQEIRVATVQDNTREFDETMAVRLTGVVFGAIVDGEGIGTIVDNEAPQPTIVISNAKVREGAFATLDFVVTLVDANGNPVTAERPVSVSFTTLSDPSQGDTAQQGVDFQRTSGVLTFLPGESAKTISVPVIDDNIDEFDEFMRVQLFAPVNGVLGQTANGLGIGRGTIIDSGDPVLDLQRLGFHLQPTQIVIQFKTPLDPASAENVDNYRLFFAPRNNRRPATAFDREIQIVDAIYDPDSQSVVLIPAQRLKIHGRYRLIINGNEPLGLRNQHGFFLNNTIVKDFFGRTRDTRRGVPGQGVPPGRGDAFGPPPPFRPGENANIAQRQAAQRQLAQRQAQADSPSLTVRRNAIRNIRPIR</sequence>
<dbReference type="SUPFAM" id="SSF141072">
    <property type="entry name" value="CalX-like"/>
    <property type="match status" value="6"/>
</dbReference>
<keyword evidence="8" id="KW-1185">Reference proteome</keyword>
<feature type="compositionally biased region" description="Low complexity" evidence="5">
    <location>
        <begin position="1443"/>
        <end position="1459"/>
    </location>
</feature>
<keyword evidence="3" id="KW-0106">Calcium</keyword>
<keyword evidence="4" id="KW-0813">Transport</keyword>
<dbReference type="Proteomes" id="UP000008631">
    <property type="component" value="Chromosome"/>
</dbReference>
<keyword evidence="1" id="KW-0732">Signal</keyword>
<dbReference type="PANTHER" id="PTHR11878:SF65">
    <property type="entry name" value="NA_CA-EXCHANGE PROTEIN, ISOFORM G"/>
    <property type="match status" value="1"/>
</dbReference>
<dbReference type="STRING" id="575540.Isop_3130"/>
<dbReference type="KEGG" id="ipa:Isop_3130"/>
<accession>E8R3W4</accession>
<dbReference type="Gene3D" id="2.60.40.2030">
    <property type="match status" value="6"/>
</dbReference>
<gene>
    <name evidence="7" type="ordered locus">Isop_3130</name>
</gene>
<dbReference type="Pfam" id="PF03160">
    <property type="entry name" value="Calx-beta"/>
    <property type="match status" value="6"/>
</dbReference>
<evidence type="ECO:0000256" key="3">
    <source>
        <dbReference type="ARBA" id="ARBA00022837"/>
    </source>
</evidence>
<feature type="region of interest" description="Disordered" evidence="5">
    <location>
        <begin position="1407"/>
        <end position="1478"/>
    </location>
</feature>
<dbReference type="InterPro" id="IPR003644">
    <property type="entry name" value="Calx_beta"/>
</dbReference>
<dbReference type="SUPFAM" id="SSF49299">
    <property type="entry name" value="PKD domain"/>
    <property type="match status" value="1"/>
</dbReference>
<dbReference type="InterPro" id="IPR035986">
    <property type="entry name" value="PKD_dom_sf"/>
</dbReference>
<dbReference type="GO" id="GO:0030001">
    <property type="term" value="P:metal ion transport"/>
    <property type="evidence" value="ECO:0007669"/>
    <property type="project" value="TreeGrafter"/>
</dbReference>
<evidence type="ECO:0000259" key="6">
    <source>
        <dbReference type="SMART" id="SM00237"/>
    </source>
</evidence>
<name>E8R3W4_ISOPI</name>
<evidence type="ECO:0000256" key="1">
    <source>
        <dbReference type="ARBA" id="ARBA00022729"/>
    </source>
</evidence>
<dbReference type="EMBL" id="CP002353">
    <property type="protein sequence ID" value="ADV63694.1"/>
    <property type="molecule type" value="Genomic_DNA"/>
</dbReference>